<dbReference type="Proteomes" id="UP001066276">
    <property type="component" value="Chromosome 3_1"/>
</dbReference>
<evidence type="ECO:0000313" key="1">
    <source>
        <dbReference type="EMBL" id="KAJ1185781.1"/>
    </source>
</evidence>
<protein>
    <submittedName>
        <fullName evidence="1">Uncharacterized protein</fullName>
    </submittedName>
</protein>
<accession>A0AAV7UB87</accession>
<sequence>MSLATTTSGTVSLLRALLRPQRGIPSWGAQYHTLVSSSHAPGPSSVQRYRGSDLGRCGPRSLSRLTHRRAVSLSAPEVRIPCGYRQIPTADMGKTDTSALTWVTLTRECILLSRMLSDSG</sequence>
<gene>
    <name evidence="1" type="ORF">NDU88_002568</name>
</gene>
<evidence type="ECO:0000313" key="2">
    <source>
        <dbReference type="Proteomes" id="UP001066276"/>
    </source>
</evidence>
<keyword evidence="2" id="KW-1185">Reference proteome</keyword>
<dbReference type="AlphaFoldDB" id="A0AAV7UB87"/>
<comment type="caution">
    <text evidence="1">The sequence shown here is derived from an EMBL/GenBank/DDBJ whole genome shotgun (WGS) entry which is preliminary data.</text>
</comment>
<reference evidence="1" key="1">
    <citation type="journal article" date="2022" name="bioRxiv">
        <title>Sequencing and chromosome-scale assembly of the giantPleurodeles waltlgenome.</title>
        <authorList>
            <person name="Brown T."/>
            <person name="Elewa A."/>
            <person name="Iarovenko S."/>
            <person name="Subramanian E."/>
            <person name="Araus A.J."/>
            <person name="Petzold A."/>
            <person name="Susuki M."/>
            <person name="Suzuki K.-i.T."/>
            <person name="Hayashi T."/>
            <person name="Toyoda A."/>
            <person name="Oliveira C."/>
            <person name="Osipova E."/>
            <person name="Leigh N.D."/>
            <person name="Simon A."/>
            <person name="Yun M.H."/>
        </authorList>
    </citation>
    <scope>NUCLEOTIDE SEQUENCE</scope>
    <source>
        <strain evidence="1">20211129_DDA</strain>
        <tissue evidence="1">Liver</tissue>
    </source>
</reference>
<organism evidence="1 2">
    <name type="scientific">Pleurodeles waltl</name>
    <name type="common">Iberian ribbed newt</name>
    <dbReference type="NCBI Taxonomy" id="8319"/>
    <lineage>
        <taxon>Eukaryota</taxon>
        <taxon>Metazoa</taxon>
        <taxon>Chordata</taxon>
        <taxon>Craniata</taxon>
        <taxon>Vertebrata</taxon>
        <taxon>Euteleostomi</taxon>
        <taxon>Amphibia</taxon>
        <taxon>Batrachia</taxon>
        <taxon>Caudata</taxon>
        <taxon>Salamandroidea</taxon>
        <taxon>Salamandridae</taxon>
        <taxon>Pleurodelinae</taxon>
        <taxon>Pleurodeles</taxon>
    </lineage>
</organism>
<proteinExistence type="predicted"/>
<name>A0AAV7UB87_PLEWA</name>
<dbReference type="EMBL" id="JANPWB010000005">
    <property type="protein sequence ID" value="KAJ1185781.1"/>
    <property type="molecule type" value="Genomic_DNA"/>
</dbReference>